<accession>A0A5R8KEE1</accession>
<keyword evidence="1" id="KW-1133">Transmembrane helix</keyword>
<evidence type="ECO:0000313" key="2">
    <source>
        <dbReference type="EMBL" id="TLD70663.1"/>
    </source>
</evidence>
<evidence type="ECO:0000313" key="3">
    <source>
        <dbReference type="Proteomes" id="UP000306196"/>
    </source>
</evidence>
<evidence type="ECO:0000256" key="1">
    <source>
        <dbReference type="SAM" id="Phobius"/>
    </source>
</evidence>
<dbReference type="OrthoDB" id="194703at2"/>
<dbReference type="AlphaFoldDB" id="A0A5R8KEE1"/>
<proteinExistence type="predicted"/>
<sequence>MARRAKTTLSPLQLGGILAAIAIVAIGGFALLRDGGTATNFTGTTELDLRDYLDNSNALSNNTYRIQGTVDERLDNWSSSQGRLFSVLAEEGNRQSPLPVLVPSKFNSTNIQRGQRFSFKVTVQAGTGILEVIELTKA</sequence>
<name>A0A5R8KEE1_9BACT</name>
<dbReference type="Proteomes" id="UP000306196">
    <property type="component" value="Unassembled WGS sequence"/>
</dbReference>
<protein>
    <submittedName>
        <fullName evidence="2">Uncharacterized protein</fullName>
    </submittedName>
</protein>
<gene>
    <name evidence="2" type="ORF">FEM03_10115</name>
</gene>
<comment type="caution">
    <text evidence="2">The sequence shown here is derived from an EMBL/GenBank/DDBJ whole genome shotgun (WGS) entry which is preliminary data.</text>
</comment>
<keyword evidence="3" id="KW-1185">Reference proteome</keyword>
<feature type="transmembrane region" description="Helical" evidence="1">
    <location>
        <begin position="12"/>
        <end position="32"/>
    </location>
</feature>
<organism evidence="2 3">
    <name type="scientific">Phragmitibacter flavus</name>
    <dbReference type="NCBI Taxonomy" id="2576071"/>
    <lineage>
        <taxon>Bacteria</taxon>
        <taxon>Pseudomonadati</taxon>
        <taxon>Verrucomicrobiota</taxon>
        <taxon>Verrucomicrobiia</taxon>
        <taxon>Verrucomicrobiales</taxon>
        <taxon>Verrucomicrobiaceae</taxon>
        <taxon>Phragmitibacter</taxon>
    </lineage>
</organism>
<dbReference type="RefSeq" id="WP_138086135.1">
    <property type="nucleotide sequence ID" value="NZ_VAUV01000007.1"/>
</dbReference>
<keyword evidence="1" id="KW-0472">Membrane</keyword>
<keyword evidence="1" id="KW-0812">Transmembrane</keyword>
<reference evidence="2 3" key="1">
    <citation type="submission" date="2019-05" db="EMBL/GenBank/DDBJ databases">
        <title>Verrucobacter flavum gen. nov., sp. nov. a new member of the family Verrucomicrobiaceae.</title>
        <authorList>
            <person name="Szuroczki S."/>
            <person name="Abbaszade G."/>
            <person name="Szabo A."/>
            <person name="Felfoldi T."/>
            <person name="Schumann P."/>
            <person name="Boka K."/>
            <person name="Keki Z."/>
            <person name="Toumi M."/>
            <person name="Toth E."/>
        </authorList>
    </citation>
    <scope>NUCLEOTIDE SEQUENCE [LARGE SCALE GENOMIC DNA]</scope>
    <source>
        <strain evidence="2 3">MG-N-17</strain>
    </source>
</reference>
<dbReference type="EMBL" id="VAUV01000007">
    <property type="protein sequence ID" value="TLD70663.1"/>
    <property type="molecule type" value="Genomic_DNA"/>
</dbReference>